<protein>
    <submittedName>
        <fullName evidence="2">Uncharacterized protein</fullName>
    </submittedName>
</protein>
<comment type="caution">
    <text evidence="2">The sequence shown here is derived from an EMBL/GenBank/DDBJ whole genome shotgun (WGS) entry which is preliminary data.</text>
</comment>
<sequence>MPTIRTIDDADTVSRHVYAPRMLGAADEFVWHEIFQFPSDRGMAESVALRMVVPSDADVHRLGCEKQDKDRERERAKGRPGPTYRGCTDALAGGIRGQSSTRGHRFSVTHEPAEGDWHGHVTVLLAAGCGKLSKSDKDDVRELMAGVFGPLKPHACP</sequence>
<gene>
    <name evidence="2" type="ORF">EU555_26005</name>
</gene>
<dbReference type="Proteomes" id="UP000297535">
    <property type="component" value="Unassembled WGS sequence"/>
</dbReference>
<keyword evidence="3" id="KW-1185">Reference proteome</keyword>
<reference evidence="2 3" key="1">
    <citation type="submission" date="2019-04" db="EMBL/GenBank/DDBJ databases">
        <authorList>
            <person name="Feng G."/>
            <person name="Zhu H."/>
        </authorList>
    </citation>
    <scope>NUCLEOTIDE SEQUENCE [LARGE SCALE GENOMIC DNA]</scope>
    <source>
        <strain evidence="2 3">6HR-1</strain>
    </source>
</reference>
<name>A0A4Z0NI04_9HYPH</name>
<dbReference type="EMBL" id="SRLB01000024">
    <property type="protein sequence ID" value="TGD95860.1"/>
    <property type="molecule type" value="Genomic_DNA"/>
</dbReference>
<feature type="compositionally biased region" description="Basic and acidic residues" evidence="1">
    <location>
        <begin position="64"/>
        <end position="77"/>
    </location>
</feature>
<dbReference type="OrthoDB" id="9843705at2"/>
<evidence type="ECO:0000313" key="3">
    <source>
        <dbReference type="Proteomes" id="UP000297535"/>
    </source>
</evidence>
<accession>A0A4Z0NI04</accession>
<evidence type="ECO:0000256" key="1">
    <source>
        <dbReference type="SAM" id="MobiDB-lite"/>
    </source>
</evidence>
<proteinExistence type="predicted"/>
<evidence type="ECO:0000313" key="2">
    <source>
        <dbReference type="EMBL" id="TGD95860.1"/>
    </source>
</evidence>
<feature type="region of interest" description="Disordered" evidence="1">
    <location>
        <begin position="64"/>
        <end position="102"/>
    </location>
</feature>
<dbReference type="RefSeq" id="WP_135418269.1">
    <property type="nucleotide sequence ID" value="NZ_SRLB01000024.1"/>
</dbReference>
<dbReference type="AlphaFoldDB" id="A0A4Z0NI04"/>
<organism evidence="2 3">
    <name type="scientific">Methylobacterium nonmethylotrophicum</name>
    <dbReference type="NCBI Taxonomy" id="1141884"/>
    <lineage>
        <taxon>Bacteria</taxon>
        <taxon>Pseudomonadati</taxon>
        <taxon>Pseudomonadota</taxon>
        <taxon>Alphaproteobacteria</taxon>
        <taxon>Hyphomicrobiales</taxon>
        <taxon>Methylobacteriaceae</taxon>
        <taxon>Methylobacterium</taxon>
    </lineage>
</organism>